<dbReference type="InterPro" id="IPR012947">
    <property type="entry name" value="tRNA_SAD"/>
</dbReference>
<evidence type="ECO:0000256" key="3">
    <source>
        <dbReference type="ARBA" id="ARBA00017959"/>
    </source>
</evidence>
<dbReference type="Gene3D" id="3.30.930.10">
    <property type="entry name" value="Bira Bifunctional Protein, Domain 2"/>
    <property type="match status" value="1"/>
</dbReference>
<dbReference type="Gene3D" id="2.40.30.130">
    <property type="match status" value="1"/>
</dbReference>
<dbReference type="STRING" id="29170.A0A368FZ76"/>
<accession>A0A368FZ76</accession>
<feature type="signal peptide" evidence="15">
    <location>
        <begin position="1"/>
        <end position="18"/>
    </location>
</feature>
<dbReference type="SUPFAM" id="SSF55681">
    <property type="entry name" value="Class II aaRS and biotin synthetases"/>
    <property type="match status" value="1"/>
</dbReference>
<evidence type="ECO:0000256" key="14">
    <source>
        <dbReference type="HAMAP-Rule" id="MF_03133"/>
    </source>
</evidence>
<dbReference type="OrthoDB" id="2423964at2759"/>
<dbReference type="InterPro" id="IPR018163">
    <property type="entry name" value="Thr/Ala-tRNA-synth_IIc_edit"/>
</dbReference>
<protein>
    <recommendedName>
        <fullName evidence="3">Alanine--tRNA ligase</fullName>
        <ecNumber evidence="2">6.1.1.7</ecNumber>
    </recommendedName>
</protein>
<dbReference type="GO" id="GO:0008270">
    <property type="term" value="F:zinc ion binding"/>
    <property type="evidence" value="ECO:0007669"/>
    <property type="project" value="UniProtKB-UniRule"/>
</dbReference>
<dbReference type="PANTHER" id="PTHR11777">
    <property type="entry name" value="ALANYL-TRNA SYNTHETASE"/>
    <property type="match status" value="1"/>
</dbReference>
<keyword evidence="18" id="KW-1185">Reference proteome</keyword>
<dbReference type="FunFam" id="3.30.930.10:FF:000011">
    <property type="entry name" value="Alanine--tRNA ligase, cytoplasmic"/>
    <property type="match status" value="1"/>
</dbReference>
<dbReference type="AlphaFoldDB" id="A0A368FZ76"/>
<dbReference type="InterPro" id="IPR018162">
    <property type="entry name" value="Ala-tRNA-ligase_IIc_anticod-bd"/>
</dbReference>
<feature type="binding site" evidence="14">
    <location>
        <position position="739"/>
    </location>
    <ligand>
        <name>Zn(2+)</name>
        <dbReference type="ChEBI" id="CHEBI:29105"/>
    </ligand>
</feature>
<evidence type="ECO:0000256" key="1">
    <source>
        <dbReference type="ARBA" id="ARBA00008429"/>
    </source>
</evidence>
<evidence type="ECO:0000256" key="11">
    <source>
        <dbReference type="ARBA" id="ARBA00022917"/>
    </source>
</evidence>
<comment type="function">
    <text evidence="14">Catalyzes the attachment of alanine to tRNA(Ala) in a two-step reaction: alanine is first activated by ATP to form Ala-AMP and then transferred to the acceptor end of tRNA(Ala). Also edits incorrectly charged tRNA(Ala) via its editing domain.</text>
</comment>
<keyword evidence="7 14" id="KW-0547">Nucleotide-binding</keyword>
<dbReference type="InterPro" id="IPR023033">
    <property type="entry name" value="Ala_tRNA_ligase_euk/bac"/>
</dbReference>
<keyword evidence="8 14" id="KW-0862">Zinc</keyword>
<comment type="similarity">
    <text evidence="1">Belongs to the class-II aminoacyl-tRNA synthetase family. Alax-L subfamily.</text>
</comment>
<dbReference type="InterPro" id="IPR045864">
    <property type="entry name" value="aa-tRNA-synth_II/BPL/LPL"/>
</dbReference>
<dbReference type="Pfam" id="PF07973">
    <property type="entry name" value="tRNA_SAD"/>
    <property type="match status" value="1"/>
</dbReference>
<evidence type="ECO:0000256" key="4">
    <source>
        <dbReference type="ARBA" id="ARBA00022555"/>
    </source>
</evidence>
<dbReference type="Gene3D" id="3.30.980.10">
    <property type="entry name" value="Threonyl-trna Synthetase, Chain A, domain 2"/>
    <property type="match status" value="1"/>
</dbReference>
<gene>
    <name evidence="17" type="ORF">ANCCAN_16673</name>
</gene>
<keyword evidence="10 14" id="KW-0694">RNA-binding</keyword>
<dbReference type="InterPro" id="IPR018165">
    <property type="entry name" value="Ala-tRNA-synth_IIc_core"/>
</dbReference>
<evidence type="ECO:0000256" key="13">
    <source>
        <dbReference type="ARBA" id="ARBA00048300"/>
    </source>
</evidence>
<dbReference type="FunFam" id="3.30.980.10:FF:000004">
    <property type="entry name" value="Alanine--tRNA ligase, cytoplasmic"/>
    <property type="match status" value="1"/>
</dbReference>
<evidence type="ECO:0000256" key="12">
    <source>
        <dbReference type="ARBA" id="ARBA00023146"/>
    </source>
</evidence>
<evidence type="ECO:0000256" key="8">
    <source>
        <dbReference type="ARBA" id="ARBA00022833"/>
    </source>
</evidence>
<dbReference type="SMART" id="SM00863">
    <property type="entry name" value="tRNA_SAD"/>
    <property type="match status" value="1"/>
</dbReference>
<dbReference type="GO" id="GO:0002161">
    <property type="term" value="F:aminoacyl-tRNA deacylase activity"/>
    <property type="evidence" value="ECO:0007669"/>
    <property type="project" value="TreeGrafter"/>
</dbReference>
<dbReference type="SUPFAM" id="SSF101353">
    <property type="entry name" value="Putative anticodon-binding domain of alanyl-tRNA synthetase (AlaRS)"/>
    <property type="match status" value="1"/>
</dbReference>
<dbReference type="InterPro" id="IPR009000">
    <property type="entry name" value="Transl_B-barrel_sf"/>
</dbReference>
<dbReference type="EC" id="6.1.1.7" evidence="2"/>
<dbReference type="GO" id="GO:0004813">
    <property type="term" value="F:alanine-tRNA ligase activity"/>
    <property type="evidence" value="ECO:0007669"/>
    <property type="project" value="UniProtKB-UniRule"/>
</dbReference>
<dbReference type="GO" id="GO:0000049">
    <property type="term" value="F:tRNA binding"/>
    <property type="evidence" value="ECO:0007669"/>
    <property type="project" value="UniProtKB-KW"/>
</dbReference>
<dbReference type="SUPFAM" id="SSF55186">
    <property type="entry name" value="ThrRS/AlaRS common domain"/>
    <property type="match status" value="1"/>
</dbReference>
<keyword evidence="9 14" id="KW-0067">ATP-binding</keyword>
<organism evidence="17 18">
    <name type="scientific">Ancylostoma caninum</name>
    <name type="common">Dog hookworm</name>
    <dbReference type="NCBI Taxonomy" id="29170"/>
    <lineage>
        <taxon>Eukaryota</taxon>
        <taxon>Metazoa</taxon>
        <taxon>Ecdysozoa</taxon>
        <taxon>Nematoda</taxon>
        <taxon>Chromadorea</taxon>
        <taxon>Rhabditida</taxon>
        <taxon>Rhabditina</taxon>
        <taxon>Rhabditomorpha</taxon>
        <taxon>Strongyloidea</taxon>
        <taxon>Ancylostomatidae</taxon>
        <taxon>Ancylostomatinae</taxon>
        <taxon>Ancylostoma</taxon>
    </lineage>
</organism>
<evidence type="ECO:0000256" key="15">
    <source>
        <dbReference type="SAM" id="SignalP"/>
    </source>
</evidence>
<comment type="subunit">
    <text evidence="14">Monomer.</text>
</comment>
<comment type="caution">
    <text evidence="17">The sequence shown here is derived from an EMBL/GenBank/DDBJ whole genome shotgun (WGS) entry which is preliminary data.</text>
</comment>
<feature type="binding site" evidence="14">
    <location>
        <position position="625"/>
    </location>
    <ligand>
        <name>Zn(2+)</name>
        <dbReference type="ChEBI" id="CHEBI:29105"/>
    </ligand>
</feature>
<dbReference type="InterPro" id="IPR018164">
    <property type="entry name" value="Ala-tRNA-synth_IIc_N"/>
</dbReference>
<dbReference type="PANTHER" id="PTHR11777:SF10">
    <property type="entry name" value="ALANINE--TRNA LIGASE, MITOCHONDRIAL"/>
    <property type="match status" value="1"/>
</dbReference>
<keyword evidence="12 14" id="KW-0030">Aminoacyl-tRNA synthetase</keyword>
<comment type="catalytic activity">
    <reaction evidence="13 14">
        <text>tRNA(Ala) + L-alanine + ATP = L-alanyl-tRNA(Ala) + AMP + diphosphate</text>
        <dbReference type="Rhea" id="RHEA:12540"/>
        <dbReference type="Rhea" id="RHEA-COMP:9657"/>
        <dbReference type="Rhea" id="RHEA-COMP:9923"/>
        <dbReference type="ChEBI" id="CHEBI:30616"/>
        <dbReference type="ChEBI" id="CHEBI:33019"/>
        <dbReference type="ChEBI" id="CHEBI:57972"/>
        <dbReference type="ChEBI" id="CHEBI:78442"/>
        <dbReference type="ChEBI" id="CHEBI:78497"/>
        <dbReference type="ChEBI" id="CHEBI:456215"/>
        <dbReference type="EC" id="6.1.1.7"/>
    </reaction>
</comment>
<dbReference type="GO" id="GO:0006419">
    <property type="term" value="P:alanyl-tRNA aminoacylation"/>
    <property type="evidence" value="ECO:0007669"/>
    <property type="project" value="InterPro"/>
</dbReference>
<dbReference type="PROSITE" id="PS50860">
    <property type="entry name" value="AA_TRNA_LIGASE_II_ALA"/>
    <property type="match status" value="1"/>
</dbReference>
<dbReference type="CDD" id="cd00673">
    <property type="entry name" value="AlaRS_core"/>
    <property type="match status" value="1"/>
</dbReference>
<feature type="chain" id="PRO_5016744964" description="Alanine--tRNA ligase" evidence="15">
    <location>
        <begin position="19"/>
        <end position="839"/>
    </location>
</feature>
<dbReference type="Proteomes" id="UP000252519">
    <property type="component" value="Unassembled WGS sequence"/>
</dbReference>
<feature type="binding site" evidence="14">
    <location>
        <position position="629"/>
    </location>
    <ligand>
        <name>Zn(2+)</name>
        <dbReference type="ChEBI" id="CHEBI:29105"/>
    </ligand>
</feature>
<dbReference type="Pfam" id="PF01411">
    <property type="entry name" value="tRNA-synt_2c"/>
    <property type="match status" value="1"/>
</dbReference>
<evidence type="ECO:0000256" key="9">
    <source>
        <dbReference type="ARBA" id="ARBA00022840"/>
    </source>
</evidence>
<evidence type="ECO:0000313" key="17">
    <source>
        <dbReference type="EMBL" id="RCN37422.1"/>
    </source>
</evidence>
<keyword evidence="4 14" id="KW-0820">tRNA-binding</keyword>
<dbReference type="PRINTS" id="PR00980">
    <property type="entry name" value="TRNASYNTHALA"/>
</dbReference>
<keyword evidence="15" id="KW-0732">Signal</keyword>
<evidence type="ECO:0000256" key="6">
    <source>
        <dbReference type="ARBA" id="ARBA00022723"/>
    </source>
</evidence>
<feature type="domain" description="Alanyl-transfer RNA synthetases family profile" evidence="16">
    <location>
        <begin position="39"/>
        <end position="778"/>
    </location>
</feature>
<dbReference type="InterPro" id="IPR050058">
    <property type="entry name" value="Ala-tRNA_ligase"/>
</dbReference>
<keyword evidence="11 14" id="KW-0648">Protein biosynthesis</keyword>
<evidence type="ECO:0000259" key="16">
    <source>
        <dbReference type="PROSITE" id="PS50860"/>
    </source>
</evidence>
<keyword evidence="5 14" id="KW-0436">Ligase</keyword>
<keyword evidence="6 14" id="KW-0479">Metal-binding</keyword>
<evidence type="ECO:0000256" key="10">
    <source>
        <dbReference type="ARBA" id="ARBA00022884"/>
    </source>
</evidence>
<dbReference type="HAMAP" id="MF_00036_B">
    <property type="entry name" value="Ala_tRNA_synth_B"/>
    <property type="match status" value="1"/>
</dbReference>
<dbReference type="InterPro" id="IPR002318">
    <property type="entry name" value="Ala-tRNA-lgiase_IIc"/>
</dbReference>
<sequence>MICWLEWFLLQMLAIRHGYPLVRLKRRALHQLKSGRCYMSTHDIRRNFIRFFENYDHIQVPSSSVVPSFEDRSLLFTNAGMNQFKSLLLGRTDNRWAFLKRAVSYQKCIRAGGKHNDLEDVGKDLHHQTFFEMLGNWSFNDSYSKEDACKLAWHFLTEVLSIDPDRLYVSYFGGSSKFNLPSDENCKKAWLDIGVSESHILPFVSENFWEMGSTGPCGPCTEIHYDRIGGRKNVGHLVNVDKSVVELWNIVFICLLRTPNGDLHPLPSHHIDTGMGLERLASVVQNVPSNFDIDAFVPIMKYISSVSKRGKYGGKVGAEDISGCDASYRILADHMRAVVIALADGVEPSAVDAGFIMRKMLRKSFWHARNRLGIDRFACSDLVPVVIGTLKKAYPELTNASERIQKCVADEERQYWSVIDKGYSLFEQMRLNLPGGSTVFPGEDAFTLHDTHGVPIEVTEDLAKEHGLDVDTKRFLELKEQAKILSRSQSGFSKSVSLDTTGLKRHSDKAKYNYSIDANGSYVFPSIKTNILAVFSENERIDSLSSNGSLVLEDCQFYAEEGGQKCDKGLLEIDGQSAFEVSCVEKVNGVAVLHGKILGNHRITQGSSVTQKIDVDRRMALMRAHTATHLLNWALRRVGAGRGQRGSSIDEDSLRFDYATDDCAGEDDIVENIESLVRSVISQAKPVTVEEMPLQKAAEIPQLQSEFMERKEYPELVRVARVGSGFDEAFAVECCSGTHVLNTSSISNFAILSDRSSAKGVRRIFALTGEKATQSRSYGKEVVSRLESQCSNPTGLPANYIAGERIEWAQMPYQDNVRARELLKMIKKKRKSKKQVTGY</sequence>
<proteinExistence type="inferred from homology"/>
<dbReference type="GO" id="GO:0005739">
    <property type="term" value="C:mitochondrion"/>
    <property type="evidence" value="ECO:0007669"/>
    <property type="project" value="TreeGrafter"/>
</dbReference>
<evidence type="ECO:0000313" key="18">
    <source>
        <dbReference type="Proteomes" id="UP000252519"/>
    </source>
</evidence>
<feature type="binding site" evidence="14">
    <location>
        <position position="735"/>
    </location>
    <ligand>
        <name>Zn(2+)</name>
        <dbReference type="ChEBI" id="CHEBI:29105"/>
    </ligand>
</feature>
<evidence type="ECO:0000256" key="5">
    <source>
        <dbReference type="ARBA" id="ARBA00022598"/>
    </source>
</evidence>
<name>A0A368FZ76_ANCCA</name>
<dbReference type="SUPFAM" id="SSF50447">
    <property type="entry name" value="Translation proteins"/>
    <property type="match status" value="1"/>
</dbReference>
<dbReference type="GO" id="GO:0005524">
    <property type="term" value="F:ATP binding"/>
    <property type="evidence" value="ECO:0007669"/>
    <property type="project" value="UniProtKB-UniRule"/>
</dbReference>
<evidence type="ECO:0000256" key="7">
    <source>
        <dbReference type="ARBA" id="ARBA00022741"/>
    </source>
</evidence>
<evidence type="ECO:0000256" key="2">
    <source>
        <dbReference type="ARBA" id="ARBA00013168"/>
    </source>
</evidence>
<comment type="cofactor">
    <cofactor evidence="14">
        <name>Zn(2+)</name>
        <dbReference type="ChEBI" id="CHEBI:29105"/>
    </cofactor>
    <text evidence="14">Binds 1 zinc ion per subunit.</text>
</comment>
<reference evidence="17 18" key="1">
    <citation type="submission" date="2014-10" db="EMBL/GenBank/DDBJ databases">
        <title>Draft genome of the hookworm Ancylostoma caninum.</title>
        <authorList>
            <person name="Mitreva M."/>
        </authorList>
    </citation>
    <scope>NUCLEOTIDE SEQUENCE [LARGE SCALE GENOMIC DNA]</scope>
    <source>
        <strain evidence="17 18">Baltimore</strain>
    </source>
</reference>
<dbReference type="EMBL" id="JOJR01000469">
    <property type="protein sequence ID" value="RCN37422.1"/>
    <property type="molecule type" value="Genomic_DNA"/>
</dbReference>
<comment type="domain">
    <text evidence="14">Consists of three domains; the N-terminal catalytic domain, the editing domain and the C-terminal C-Ala domain. The editing domain removes incorrectly charged amino acids, while the C-Ala domain, along with tRNA(Ala), serves as a bridge to cooperatively bring together the editing and aminoacylation centers thus stimulating deacylation of misacylated tRNAs.</text>
</comment>
<dbReference type="NCBIfam" id="TIGR00344">
    <property type="entry name" value="alaS"/>
    <property type="match status" value="1"/>
</dbReference>